<dbReference type="Proteomes" id="UP000663881">
    <property type="component" value="Unassembled WGS sequence"/>
</dbReference>
<protein>
    <submittedName>
        <fullName evidence="2">Uncharacterized protein</fullName>
    </submittedName>
</protein>
<dbReference type="AlphaFoldDB" id="A0A819VNB5"/>
<name>A0A819VNB5_9BILA</name>
<reference evidence="2" key="1">
    <citation type="submission" date="2021-02" db="EMBL/GenBank/DDBJ databases">
        <authorList>
            <person name="Nowell W R."/>
        </authorList>
    </citation>
    <scope>NUCLEOTIDE SEQUENCE</scope>
</reference>
<proteinExistence type="predicted"/>
<organism evidence="2 3">
    <name type="scientific">Adineta steineri</name>
    <dbReference type="NCBI Taxonomy" id="433720"/>
    <lineage>
        <taxon>Eukaryota</taxon>
        <taxon>Metazoa</taxon>
        <taxon>Spiralia</taxon>
        <taxon>Gnathifera</taxon>
        <taxon>Rotifera</taxon>
        <taxon>Eurotatoria</taxon>
        <taxon>Bdelloidea</taxon>
        <taxon>Adinetida</taxon>
        <taxon>Adinetidae</taxon>
        <taxon>Adineta</taxon>
    </lineage>
</organism>
<gene>
    <name evidence="2" type="ORF">OKA104_LOCUS36238</name>
</gene>
<evidence type="ECO:0000313" key="3">
    <source>
        <dbReference type="Proteomes" id="UP000663881"/>
    </source>
</evidence>
<accession>A0A819VNB5</accession>
<feature type="signal peptide" evidence="1">
    <location>
        <begin position="1"/>
        <end position="30"/>
    </location>
</feature>
<dbReference type="EMBL" id="CAJOAY010005553">
    <property type="protein sequence ID" value="CAF4111594.1"/>
    <property type="molecule type" value="Genomic_DNA"/>
</dbReference>
<comment type="caution">
    <text evidence="2">The sequence shown here is derived from an EMBL/GenBank/DDBJ whole genome shotgun (WGS) entry which is preliminary data.</text>
</comment>
<feature type="chain" id="PRO_5032841260" evidence="1">
    <location>
        <begin position="31"/>
        <end position="77"/>
    </location>
</feature>
<sequence length="77" mass="8125">MIFTDSTMKQFTILLLTCILLSTIMTVAEAAPSRPVRYIKGPAASSDVANKINNQMSASECDCPGVYCGPGCTCCVA</sequence>
<keyword evidence="1" id="KW-0732">Signal</keyword>
<evidence type="ECO:0000313" key="2">
    <source>
        <dbReference type="EMBL" id="CAF4111594.1"/>
    </source>
</evidence>
<evidence type="ECO:0000256" key="1">
    <source>
        <dbReference type="SAM" id="SignalP"/>
    </source>
</evidence>